<protein>
    <recommendedName>
        <fullName evidence="2">Clr5 domain-containing protein</fullName>
    </recommendedName>
</protein>
<evidence type="ECO:0000313" key="3">
    <source>
        <dbReference type="EMBL" id="KPI35279.1"/>
    </source>
</evidence>
<organism evidence="3 4">
    <name type="scientific">Cyphellophora attinorum</name>
    <dbReference type="NCBI Taxonomy" id="1664694"/>
    <lineage>
        <taxon>Eukaryota</taxon>
        <taxon>Fungi</taxon>
        <taxon>Dikarya</taxon>
        <taxon>Ascomycota</taxon>
        <taxon>Pezizomycotina</taxon>
        <taxon>Eurotiomycetes</taxon>
        <taxon>Chaetothyriomycetidae</taxon>
        <taxon>Chaetothyriales</taxon>
        <taxon>Cyphellophoraceae</taxon>
        <taxon>Cyphellophora</taxon>
    </lineage>
</organism>
<keyword evidence="4" id="KW-1185">Reference proteome</keyword>
<dbReference type="Proteomes" id="UP000038010">
    <property type="component" value="Unassembled WGS sequence"/>
</dbReference>
<dbReference type="InterPro" id="IPR011990">
    <property type="entry name" value="TPR-like_helical_dom_sf"/>
</dbReference>
<dbReference type="InterPro" id="IPR025676">
    <property type="entry name" value="Clr5_dom"/>
</dbReference>
<comment type="caution">
    <text evidence="3">The sequence shown here is derived from an EMBL/GenBank/DDBJ whole genome shotgun (WGS) entry which is preliminary data.</text>
</comment>
<dbReference type="GeneID" id="28735699"/>
<feature type="region of interest" description="Disordered" evidence="1">
    <location>
        <begin position="1"/>
        <end position="26"/>
    </location>
</feature>
<feature type="region of interest" description="Disordered" evidence="1">
    <location>
        <begin position="143"/>
        <end position="164"/>
    </location>
</feature>
<sequence length="595" mass="68027">MEDLQNEQASGDPKGKSTKRTANSYSTEEWKIHRPTITKMYFDEGRTLKEVRDYLEREYGFTPSERMYKSRLHSWGLDKKKKEHEMLEIVRQGEQEGASKTKIYEIRGRAVSLADAWHYFARKGIKDPTTLLKDGLTRINTNVSSPDEEDVRTPLSANGDFGDSATGFRSDTGYGFPGSHQPTALSLKPPPHIPMFAKPTDFAEHTLVALMGALNISELKPLPAFRTLDVESVVPPPTKVPREAWYIQNVVKALQQHYRELFDARGMSVANPWTASSESGLADQFHTHVYHGYSNLYNGSHDLAHQEFQTASKMVPDLVQGHEVGFLILLLDLIMRYDGNGNEQYLLQILGYIAECARTFYNSEEKPVYKIATLFRSCDTGRADVAEAATRKLLDFFEDSIGYFHQETIAVVQIFGNGLINRSRWAEAAVRFLQLVDAFETTIGKCNYEVCYALRSTSEVYFHNDQYVEAAQALKMALERGRDLPILQEREIYVRCLRGMAEIWRKLGRQQEAIETMQYGRDATAEAFGSDHPFTERAEMHLKSIVKGWVEVARRRIIFGRQGRVRPGWSHETQDLEREVDDRRKDEITKHTTGR</sequence>
<proteinExistence type="predicted"/>
<evidence type="ECO:0000256" key="1">
    <source>
        <dbReference type="SAM" id="MobiDB-lite"/>
    </source>
</evidence>
<feature type="domain" description="Clr5" evidence="2">
    <location>
        <begin position="26"/>
        <end position="79"/>
    </location>
</feature>
<reference evidence="3 4" key="1">
    <citation type="submission" date="2015-06" db="EMBL/GenBank/DDBJ databases">
        <title>Draft genome of the ant-associated black yeast Phialophora attae CBS 131958.</title>
        <authorList>
            <person name="Moreno L.F."/>
            <person name="Stielow B.J."/>
            <person name="de Hoog S."/>
            <person name="Vicente V.A."/>
            <person name="Weiss V.A."/>
            <person name="de Vries M."/>
            <person name="Cruz L.M."/>
            <person name="Souza E.M."/>
        </authorList>
    </citation>
    <scope>NUCLEOTIDE SEQUENCE [LARGE SCALE GENOMIC DNA]</scope>
    <source>
        <strain evidence="3 4">CBS 131958</strain>
    </source>
</reference>
<accession>A0A0N0NIC6</accession>
<dbReference type="AlphaFoldDB" id="A0A0N0NIC6"/>
<dbReference type="VEuPathDB" id="FungiDB:AB675_3741"/>
<dbReference type="PANTHER" id="PTHR38788:SF3">
    <property type="entry name" value="CLR5 DOMAIN-CONTAINING PROTEIN"/>
    <property type="match status" value="1"/>
</dbReference>
<feature type="compositionally biased region" description="Basic and acidic residues" evidence="1">
    <location>
        <begin position="572"/>
        <end position="595"/>
    </location>
</feature>
<dbReference type="STRING" id="1664694.A0A0N0NIC6"/>
<dbReference type="OrthoDB" id="539213at2759"/>
<dbReference type="RefSeq" id="XP_017995242.1">
    <property type="nucleotide sequence ID" value="XM_018143819.1"/>
</dbReference>
<evidence type="ECO:0000259" key="2">
    <source>
        <dbReference type="Pfam" id="PF14420"/>
    </source>
</evidence>
<dbReference type="SUPFAM" id="SSF48452">
    <property type="entry name" value="TPR-like"/>
    <property type="match status" value="1"/>
</dbReference>
<name>A0A0N0NIC6_9EURO</name>
<gene>
    <name evidence="3" type="ORF">AB675_3741</name>
</gene>
<feature type="region of interest" description="Disordered" evidence="1">
    <location>
        <begin position="570"/>
        <end position="595"/>
    </location>
</feature>
<dbReference type="PANTHER" id="PTHR38788">
    <property type="entry name" value="CLR5 DOMAIN-CONTAINING PROTEIN"/>
    <property type="match status" value="1"/>
</dbReference>
<dbReference type="EMBL" id="LFJN01000042">
    <property type="protein sequence ID" value="KPI35279.1"/>
    <property type="molecule type" value="Genomic_DNA"/>
</dbReference>
<evidence type="ECO:0000313" key="4">
    <source>
        <dbReference type="Proteomes" id="UP000038010"/>
    </source>
</evidence>
<dbReference type="Pfam" id="PF14420">
    <property type="entry name" value="Clr5"/>
    <property type="match status" value="1"/>
</dbReference>
<dbReference type="Gene3D" id="1.25.40.10">
    <property type="entry name" value="Tetratricopeptide repeat domain"/>
    <property type="match status" value="1"/>
</dbReference>